<protein>
    <recommendedName>
        <fullName evidence="4 12">3,4-dihydroxy-2-butanone 4-phosphate synthase</fullName>
        <shortName evidence="12">DHBP synthase</shortName>
        <ecNumber evidence="3 12">4.1.99.12</ecNumber>
    </recommendedName>
</protein>
<evidence type="ECO:0000256" key="10">
    <source>
        <dbReference type="ARBA" id="ARBA00023239"/>
    </source>
</evidence>
<evidence type="ECO:0000256" key="11">
    <source>
        <dbReference type="ARBA" id="ARBA00060730"/>
    </source>
</evidence>
<organism evidence="13 14">
    <name type="scientific">Smittium mucronatum</name>
    <dbReference type="NCBI Taxonomy" id="133383"/>
    <lineage>
        <taxon>Eukaryota</taxon>
        <taxon>Fungi</taxon>
        <taxon>Fungi incertae sedis</taxon>
        <taxon>Zoopagomycota</taxon>
        <taxon>Kickxellomycotina</taxon>
        <taxon>Harpellomycetes</taxon>
        <taxon>Harpellales</taxon>
        <taxon>Legeriomycetaceae</taxon>
        <taxon>Smittium</taxon>
    </lineage>
</organism>
<keyword evidence="7 12" id="KW-0460">Magnesium</keyword>
<dbReference type="Proteomes" id="UP000187455">
    <property type="component" value="Unassembled WGS sequence"/>
</dbReference>
<comment type="subunit">
    <text evidence="2 12">Homodimer.</text>
</comment>
<evidence type="ECO:0000256" key="1">
    <source>
        <dbReference type="ARBA" id="ARBA00004904"/>
    </source>
</evidence>
<dbReference type="InterPro" id="IPR000422">
    <property type="entry name" value="DHBP_synthase_RibB"/>
</dbReference>
<evidence type="ECO:0000256" key="8">
    <source>
        <dbReference type="ARBA" id="ARBA00023206"/>
    </source>
</evidence>
<keyword evidence="5 12" id="KW-0686">Riboflavin biosynthesis</keyword>
<dbReference type="GO" id="GO:0005758">
    <property type="term" value="C:mitochondrial intermembrane space"/>
    <property type="evidence" value="ECO:0007669"/>
    <property type="project" value="TreeGrafter"/>
</dbReference>
<keyword evidence="9 12" id="KW-0464">Manganese</keyword>
<dbReference type="HAMAP" id="MF_00180">
    <property type="entry name" value="RibB"/>
    <property type="match status" value="1"/>
</dbReference>
<comment type="cofactor">
    <cofactor evidence="12">
        <name>Mg(2+)</name>
        <dbReference type="ChEBI" id="CHEBI:18420"/>
    </cofactor>
    <cofactor evidence="12">
        <name>Mn(2+)</name>
        <dbReference type="ChEBI" id="CHEBI:29035"/>
    </cofactor>
    <text evidence="12">Binds 2 divalent metal cations per subunit. Magnesium or manganese.</text>
</comment>
<comment type="similarity">
    <text evidence="11 12">Belongs to the DHBP synthase family.</text>
</comment>
<evidence type="ECO:0000256" key="2">
    <source>
        <dbReference type="ARBA" id="ARBA00011738"/>
    </source>
</evidence>
<dbReference type="GO" id="GO:0008686">
    <property type="term" value="F:3,4-dihydroxy-2-butanone-4-phosphate synthase activity"/>
    <property type="evidence" value="ECO:0007669"/>
    <property type="project" value="UniProtKB-EC"/>
</dbReference>
<keyword evidence="10 12" id="KW-0456">Lyase</keyword>
<comment type="caution">
    <text evidence="13">The sequence shown here is derived from an EMBL/GenBank/DDBJ whole genome shotgun (WGS) entry which is preliminary data.</text>
</comment>
<dbReference type="AlphaFoldDB" id="A0A1R0H9L0"/>
<reference evidence="13 14" key="1">
    <citation type="journal article" date="2016" name="Mol. Biol. Evol.">
        <title>Genome-Wide Survey of Gut Fungi (Harpellales) Reveals the First Horizontally Transferred Ubiquitin Gene from a Mosquito Host.</title>
        <authorList>
            <person name="Wang Y."/>
            <person name="White M.M."/>
            <person name="Kvist S."/>
            <person name="Moncalvo J.M."/>
        </authorList>
    </citation>
    <scope>NUCLEOTIDE SEQUENCE [LARGE SCALE GENOMIC DNA]</scope>
    <source>
        <strain evidence="13 14">ALG-7-W6</strain>
    </source>
</reference>
<keyword evidence="6 12" id="KW-0479">Metal-binding</keyword>
<name>A0A1R0H9L0_9FUNG</name>
<evidence type="ECO:0000256" key="3">
    <source>
        <dbReference type="ARBA" id="ARBA00012153"/>
    </source>
</evidence>
<comment type="pathway">
    <text evidence="1 12">Cofactor biosynthesis; riboflavin biosynthesis; 2-hydroxy-3-oxobutyl phosphate from D-ribulose 5-phosphate: step 1/1.</text>
</comment>
<dbReference type="GO" id="GO:0005829">
    <property type="term" value="C:cytosol"/>
    <property type="evidence" value="ECO:0007669"/>
    <property type="project" value="TreeGrafter"/>
</dbReference>
<dbReference type="Gene3D" id="3.90.870.10">
    <property type="entry name" value="DHBP synthase"/>
    <property type="match status" value="1"/>
</dbReference>
<dbReference type="FunFam" id="3.90.870.10:FF:000002">
    <property type="entry name" value="3,4-dihydroxy-2-butanone 4-phosphate synthase"/>
    <property type="match status" value="1"/>
</dbReference>
<dbReference type="EC" id="4.1.99.12" evidence="3 12"/>
<evidence type="ECO:0000256" key="4">
    <source>
        <dbReference type="ARBA" id="ARBA00018836"/>
    </source>
</evidence>
<evidence type="ECO:0000256" key="12">
    <source>
        <dbReference type="RuleBase" id="RU003843"/>
    </source>
</evidence>
<evidence type="ECO:0000256" key="6">
    <source>
        <dbReference type="ARBA" id="ARBA00022723"/>
    </source>
</evidence>
<sequence length="210" mass="23109">MFIFNTIDQAIEDIKLGKPVVVVDNEDRENEGDIIFAAEHATTELMAFTIRYTSGFICCSLEPSRLQKLELPLMVVNNTDPKKTQYSITVDSATNTTTGISAHDRSVTVKLLANPKATAGDFYRPGHVVPLFANPKGILGRQGHTEAAIELCKLAGCFPAGVLCELVNDDGTMKRRNDCREFADKHDLKLISIENLIEYITSKNSSTKSS</sequence>
<evidence type="ECO:0000256" key="7">
    <source>
        <dbReference type="ARBA" id="ARBA00022842"/>
    </source>
</evidence>
<accession>A0A1R0H9L0</accession>
<evidence type="ECO:0000313" key="14">
    <source>
        <dbReference type="Proteomes" id="UP000187455"/>
    </source>
</evidence>
<gene>
    <name evidence="13" type="ORF">AYI68_g8</name>
</gene>
<proteinExistence type="inferred from homology"/>
<dbReference type="InterPro" id="IPR017945">
    <property type="entry name" value="DHBP_synth_RibB-like_a/b_dom"/>
</dbReference>
<dbReference type="GO" id="GO:0009231">
    <property type="term" value="P:riboflavin biosynthetic process"/>
    <property type="evidence" value="ECO:0007669"/>
    <property type="project" value="UniProtKB-UniPathway"/>
</dbReference>
<evidence type="ECO:0000256" key="9">
    <source>
        <dbReference type="ARBA" id="ARBA00023211"/>
    </source>
</evidence>
<dbReference type="PANTHER" id="PTHR21327">
    <property type="entry name" value="GTP CYCLOHYDROLASE II-RELATED"/>
    <property type="match status" value="1"/>
</dbReference>
<dbReference type="SUPFAM" id="SSF55821">
    <property type="entry name" value="YrdC/RibB"/>
    <property type="match status" value="1"/>
</dbReference>
<evidence type="ECO:0000313" key="13">
    <source>
        <dbReference type="EMBL" id="OLY85794.1"/>
    </source>
</evidence>
<dbReference type="GO" id="GO:0046872">
    <property type="term" value="F:metal ion binding"/>
    <property type="evidence" value="ECO:0007669"/>
    <property type="project" value="UniProtKB-KW"/>
</dbReference>
<dbReference type="UniPathway" id="UPA00275">
    <property type="reaction ID" value="UER00399"/>
</dbReference>
<dbReference type="PANTHER" id="PTHR21327:SF18">
    <property type="entry name" value="3,4-DIHYDROXY-2-BUTANONE 4-PHOSPHATE SYNTHASE"/>
    <property type="match status" value="1"/>
</dbReference>
<dbReference type="Pfam" id="PF00926">
    <property type="entry name" value="DHBP_synthase"/>
    <property type="match status" value="1"/>
</dbReference>
<dbReference type="NCBIfam" id="TIGR00506">
    <property type="entry name" value="ribB"/>
    <property type="match status" value="1"/>
</dbReference>
<comment type="function">
    <text evidence="12">Catalyzes the conversion of D-ribulose 5-phosphate to formate and 3,4-dihydroxy-2-butanone 4-phosphate.</text>
</comment>
<comment type="catalytic activity">
    <reaction evidence="12">
        <text>D-ribulose 5-phosphate = (2S)-2-hydroxy-3-oxobutyl phosphate + formate + H(+)</text>
        <dbReference type="Rhea" id="RHEA:18457"/>
        <dbReference type="ChEBI" id="CHEBI:15378"/>
        <dbReference type="ChEBI" id="CHEBI:15740"/>
        <dbReference type="ChEBI" id="CHEBI:58121"/>
        <dbReference type="ChEBI" id="CHEBI:58830"/>
        <dbReference type="EC" id="4.1.99.12"/>
    </reaction>
</comment>
<dbReference type="EMBL" id="LSSL01000003">
    <property type="protein sequence ID" value="OLY85794.1"/>
    <property type="molecule type" value="Genomic_DNA"/>
</dbReference>
<evidence type="ECO:0000256" key="5">
    <source>
        <dbReference type="ARBA" id="ARBA00022619"/>
    </source>
</evidence>
<keyword evidence="14" id="KW-1185">Reference proteome</keyword>
<dbReference type="OrthoDB" id="60371at2759"/>
<keyword evidence="8" id="KW-0318">Glutathionylation</keyword>
<dbReference type="STRING" id="133383.A0A1R0H9L0"/>